<dbReference type="InterPro" id="IPR036853">
    <property type="entry name" value="Ribosomal_uL14_sf"/>
</dbReference>
<dbReference type="Gene3D" id="2.40.150.20">
    <property type="entry name" value="Ribosomal protein L14"/>
    <property type="match status" value="1"/>
</dbReference>
<keyword evidence="3" id="KW-0687">Ribonucleoprotein</keyword>
<evidence type="ECO:0000256" key="3">
    <source>
        <dbReference type="ARBA" id="ARBA00023274"/>
    </source>
</evidence>
<name>A0A8H7NEJ5_BIOOC</name>
<comment type="caution">
    <text evidence="5">The sequence shown here is derived from an EMBL/GenBank/DDBJ whole genome shotgun (WGS) entry which is preliminary data.</text>
</comment>
<evidence type="ECO:0000256" key="2">
    <source>
        <dbReference type="ARBA" id="ARBA00022980"/>
    </source>
</evidence>
<dbReference type="EMBL" id="JADCTT010000003">
    <property type="protein sequence ID" value="KAF9754415.1"/>
    <property type="molecule type" value="Genomic_DNA"/>
</dbReference>
<dbReference type="Proteomes" id="UP000616885">
    <property type="component" value="Unassembled WGS sequence"/>
</dbReference>
<dbReference type="InterPro" id="IPR000218">
    <property type="entry name" value="Ribosomal_uL14"/>
</dbReference>
<organism evidence="5 6">
    <name type="scientific">Bionectria ochroleuca</name>
    <name type="common">Gliocladium roseum</name>
    <dbReference type="NCBI Taxonomy" id="29856"/>
    <lineage>
        <taxon>Eukaryota</taxon>
        <taxon>Fungi</taxon>
        <taxon>Dikarya</taxon>
        <taxon>Ascomycota</taxon>
        <taxon>Pezizomycotina</taxon>
        <taxon>Sordariomycetes</taxon>
        <taxon>Hypocreomycetidae</taxon>
        <taxon>Hypocreales</taxon>
        <taxon>Bionectriaceae</taxon>
        <taxon>Clonostachys</taxon>
    </lineage>
</organism>
<feature type="compositionally biased region" description="Low complexity" evidence="4">
    <location>
        <begin position="76"/>
        <end position="95"/>
    </location>
</feature>
<dbReference type="Pfam" id="PF00238">
    <property type="entry name" value="Ribosomal_L14"/>
    <property type="match status" value="1"/>
</dbReference>
<protein>
    <submittedName>
        <fullName evidence="5">Uncharacterized protein</fullName>
    </submittedName>
</protein>
<reference evidence="5" key="1">
    <citation type="submission" date="2020-10" db="EMBL/GenBank/DDBJ databases">
        <title>High-Quality Genome Resource of Clonostachys rosea strain S41 by Oxford Nanopore Long-Read Sequencing.</title>
        <authorList>
            <person name="Wang H."/>
        </authorList>
    </citation>
    <scope>NUCLEOTIDE SEQUENCE</scope>
    <source>
        <strain evidence="5">S41</strain>
    </source>
</reference>
<accession>A0A8H7NEJ5</accession>
<keyword evidence="2" id="KW-0689">Ribosomal protein</keyword>
<proteinExistence type="inferred from homology"/>
<dbReference type="GO" id="GO:0006412">
    <property type="term" value="P:translation"/>
    <property type="evidence" value="ECO:0007669"/>
    <property type="project" value="InterPro"/>
</dbReference>
<gene>
    <name evidence="5" type="ORF">IM811_009856</name>
</gene>
<dbReference type="AlphaFoldDB" id="A0A8H7NEJ5"/>
<dbReference type="GO" id="GO:0003735">
    <property type="term" value="F:structural constituent of ribosome"/>
    <property type="evidence" value="ECO:0007669"/>
    <property type="project" value="InterPro"/>
</dbReference>
<dbReference type="SMART" id="SM01374">
    <property type="entry name" value="Ribosomal_L14"/>
    <property type="match status" value="1"/>
</dbReference>
<dbReference type="GO" id="GO:1990904">
    <property type="term" value="C:ribonucleoprotein complex"/>
    <property type="evidence" value="ECO:0007669"/>
    <property type="project" value="UniProtKB-KW"/>
</dbReference>
<comment type="similarity">
    <text evidence="1">Belongs to the universal ribosomal protein uL14 family.</text>
</comment>
<evidence type="ECO:0000256" key="4">
    <source>
        <dbReference type="SAM" id="MobiDB-lite"/>
    </source>
</evidence>
<evidence type="ECO:0000313" key="5">
    <source>
        <dbReference type="EMBL" id="KAF9754415.1"/>
    </source>
</evidence>
<evidence type="ECO:0000256" key="1">
    <source>
        <dbReference type="ARBA" id="ARBA00010745"/>
    </source>
</evidence>
<dbReference type="GO" id="GO:0005840">
    <property type="term" value="C:ribosome"/>
    <property type="evidence" value="ECO:0007669"/>
    <property type="project" value="UniProtKB-KW"/>
</dbReference>
<feature type="region of interest" description="Disordered" evidence="4">
    <location>
        <begin position="51"/>
        <end position="95"/>
    </location>
</feature>
<sequence>MIQLKTVLNCIDNSGAALVECALVIGQKRAAQIGDRIVVVVKEHRGPPPQVWLVCPPQTKSSEEISDTPSLSAPDTPSNAAMAPASSSMTMPASSSTRLEIPLALELTAS</sequence>
<dbReference type="SUPFAM" id="SSF50193">
    <property type="entry name" value="Ribosomal protein L14"/>
    <property type="match status" value="1"/>
</dbReference>
<evidence type="ECO:0000313" key="6">
    <source>
        <dbReference type="Proteomes" id="UP000616885"/>
    </source>
</evidence>